<proteinExistence type="predicted"/>
<dbReference type="PANTHER" id="PTHR30213">
    <property type="entry name" value="INNER MEMBRANE PROTEIN YHJD"/>
    <property type="match status" value="1"/>
</dbReference>
<feature type="transmembrane region" description="Helical" evidence="7">
    <location>
        <begin position="149"/>
        <end position="172"/>
    </location>
</feature>
<feature type="compositionally biased region" description="Basic and acidic residues" evidence="6">
    <location>
        <begin position="32"/>
        <end position="48"/>
    </location>
</feature>
<dbReference type="OrthoDB" id="9781030at2"/>
<evidence type="ECO:0000313" key="8">
    <source>
        <dbReference type="EMBL" id="KGM11189.1"/>
    </source>
</evidence>
<reference evidence="8 9" key="2">
    <citation type="journal article" date="2015" name="Stand. Genomic Sci.">
        <title>Draft genome sequence of Cellulomonas carbonis T26(T) and comparative analysis of six Cellulomonas genomes.</title>
        <authorList>
            <person name="Zhuang W."/>
            <person name="Zhang S."/>
            <person name="Xia X."/>
            <person name="Wang G."/>
        </authorList>
    </citation>
    <scope>NUCLEOTIDE SEQUENCE [LARGE SCALE GENOMIC DNA]</scope>
    <source>
        <strain evidence="8 9">T26</strain>
    </source>
</reference>
<keyword evidence="2" id="KW-1003">Cell membrane</keyword>
<keyword evidence="9" id="KW-1185">Reference proteome</keyword>
<protein>
    <submittedName>
        <fullName evidence="8">Ribonuclease BN</fullName>
    </submittedName>
</protein>
<dbReference type="AlphaFoldDB" id="A0A0A0BVM3"/>
<accession>A0A0A0BVM3</accession>
<dbReference type="RefSeq" id="WP_081978659.1">
    <property type="nucleotide sequence ID" value="NZ_AXCY01000028.1"/>
</dbReference>
<feature type="region of interest" description="Disordered" evidence="6">
    <location>
        <begin position="1"/>
        <end position="56"/>
    </location>
</feature>
<evidence type="ECO:0000256" key="7">
    <source>
        <dbReference type="SAM" id="Phobius"/>
    </source>
</evidence>
<evidence type="ECO:0000256" key="3">
    <source>
        <dbReference type="ARBA" id="ARBA00022692"/>
    </source>
</evidence>
<feature type="region of interest" description="Disordered" evidence="6">
    <location>
        <begin position="326"/>
        <end position="387"/>
    </location>
</feature>
<keyword evidence="5 7" id="KW-0472">Membrane</keyword>
<dbReference type="GO" id="GO:0005886">
    <property type="term" value="C:plasma membrane"/>
    <property type="evidence" value="ECO:0007669"/>
    <property type="project" value="UniProtKB-SubCell"/>
</dbReference>
<dbReference type="NCBIfam" id="TIGR00765">
    <property type="entry name" value="yihY_not_rbn"/>
    <property type="match status" value="1"/>
</dbReference>
<feature type="compositionally biased region" description="Basic and acidic residues" evidence="6">
    <location>
        <begin position="364"/>
        <end position="380"/>
    </location>
</feature>
<keyword evidence="3 7" id="KW-0812">Transmembrane</keyword>
<keyword evidence="4 7" id="KW-1133">Transmembrane helix</keyword>
<feature type="transmembrane region" description="Helical" evidence="7">
    <location>
        <begin position="231"/>
        <end position="251"/>
    </location>
</feature>
<evidence type="ECO:0000256" key="2">
    <source>
        <dbReference type="ARBA" id="ARBA00022475"/>
    </source>
</evidence>
<comment type="subcellular location">
    <subcellularLocation>
        <location evidence="1">Cell membrane</location>
        <topology evidence="1">Multi-pass membrane protein</topology>
    </subcellularLocation>
</comment>
<reference evidence="8 9" key="1">
    <citation type="submission" date="2013-08" db="EMBL/GenBank/DDBJ databases">
        <title>Genome sequencing of Cellulomonas carbonis T26.</title>
        <authorList>
            <person name="Chen F."/>
            <person name="Li Y."/>
            <person name="Wang G."/>
        </authorList>
    </citation>
    <scope>NUCLEOTIDE SEQUENCE [LARGE SCALE GENOMIC DNA]</scope>
    <source>
        <strain evidence="8 9">T26</strain>
    </source>
</reference>
<evidence type="ECO:0000256" key="5">
    <source>
        <dbReference type="ARBA" id="ARBA00023136"/>
    </source>
</evidence>
<dbReference type="PANTHER" id="PTHR30213:SF0">
    <property type="entry name" value="UPF0761 MEMBRANE PROTEIN YIHY"/>
    <property type="match status" value="1"/>
</dbReference>
<dbReference type="Pfam" id="PF03631">
    <property type="entry name" value="Virul_fac_BrkB"/>
    <property type="match status" value="1"/>
</dbReference>
<gene>
    <name evidence="8" type="ORF">N868_12015</name>
</gene>
<feature type="transmembrane region" description="Helical" evidence="7">
    <location>
        <begin position="80"/>
        <end position="109"/>
    </location>
</feature>
<dbReference type="EMBL" id="AXCY01000028">
    <property type="protein sequence ID" value="KGM11189.1"/>
    <property type="molecule type" value="Genomic_DNA"/>
</dbReference>
<evidence type="ECO:0000256" key="1">
    <source>
        <dbReference type="ARBA" id="ARBA00004651"/>
    </source>
</evidence>
<feature type="transmembrane region" description="Helical" evidence="7">
    <location>
        <begin position="295"/>
        <end position="319"/>
    </location>
</feature>
<evidence type="ECO:0000313" key="9">
    <source>
        <dbReference type="Proteomes" id="UP000029839"/>
    </source>
</evidence>
<evidence type="ECO:0000256" key="6">
    <source>
        <dbReference type="SAM" id="MobiDB-lite"/>
    </source>
</evidence>
<dbReference type="InterPro" id="IPR017039">
    <property type="entry name" value="Virul_fac_BrkB"/>
</dbReference>
<feature type="transmembrane region" description="Helical" evidence="7">
    <location>
        <begin position="192"/>
        <end position="219"/>
    </location>
</feature>
<sequence>MTPSDEPPARTGSARTGSARTDEAPTGGSRTENPRTDHATAGALERRHPGAHATSPREIPLRGWWQVVRRAVVRSAQDRVPLVAAGVAFFGFLAIFPTLIAAVLLYGLVADPTDLDGHVRQVAEVLPPDATRLVGQQLTDLVAGDQQGFSVGLVVSLVAAVWSASVGVANLVTAVNMAYEETERVGFVKRRLIALAFTLGAVVTFVLLVALVAVVPVTVTLDGVPGALLDAGRWLALAVVSAVALAGVYRFSPERRDARLPWVTVGAVVATVLWLLVSAGFSLYVTWFASYSRTYGALAGVVVLLVWMWLTSMAVLLGAEVNAEAEHQTDHDTTVGPWRARGERDAVKADTAVGRPDPPDAGPADDHTRRTRAPDTDTVHPRSGSTQ</sequence>
<feature type="transmembrane region" description="Helical" evidence="7">
    <location>
        <begin position="263"/>
        <end position="289"/>
    </location>
</feature>
<organism evidence="8 9">
    <name type="scientific">Cellulomonas carbonis T26</name>
    <dbReference type="NCBI Taxonomy" id="947969"/>
    <lineage>
        <taxon>Bacteria</taxon>
        <taxon>Bacillati</taxon>
        <taxon>Actinomycetota</taxon>
        <taxon>Actinomycetes</taxon>
        <taxon>Micrococcales</taxon>
        <taxon>Cellulomonadaceae</taxon>
        <taxon>Cellulomonas</taxon>
    </lineage>
</organism>
<name>A0A0A0BVM3_9CELL</name>
<evidence type="ECO:0000256" key="4">
    <source>
        <dbReference type="ARBA" id="ARBA00022989"/>
    </source>
</evidence>
<comment type="caution">
    <text evidence="8">The sequence shown here is derived from an EMBL/GenBank/DDBJ whole genome shotgun (WGS) entry which is preliminary data.</text>
</comment>
<dbReference type="Proteomes" id="UP000029839">
    <property type="component" value="Unassembled WGS sequence"/>
</dbReference>